<dbReference type="Proteomes" id="UP000504608">
    <property type="component" value="Unplaced"/>
</dbReference>
<organism evidence="1 2">
    <name type="scientific">Cucurbita maxima</name>
    <name type="common">Pumpkin</name>
    <name type="synonym">Winter squash</name>
    <dbReference type="NCBI Taxonomy" id="3661"/>
    <lineage>
        <taxon>Eukaryota</taxon>
        <taxon>Viridiplantae</taxon>
        <taxon>Streptophyta</taxon>
        <taxon>Embryophyta</taxon>
        <taxon>Tracheophyta</taxon>
        <taxon>Spermatophyta</taxon>
        <taxon>Magnoliopsida</taxon>
        <taxon>eudicotyledons</taxon>
        <taxon>Gunneridae</taxon>
        <taxon>Pentapetalae</taxon>
        <taxon>rosids</taxon>
        <taxon>fabids</taxon>
        <taxon>Cucurbitales</taxon>
        <taxon>Cucurbitaceae</taxon>
        <taxon>Cucurbiteae</taxon>
        <taxon>Cucurbita</taxon>
    </lineage>
</organism>
<keyword evidence="1" id="KW-1185">Reference proteome</keyword>
<proteinExistence type="predicted"/>
<dbReference type="KEGG" id="cmax:111481900"/>
<accession>A0A6J1IYU4</accession>
<dbReference type="InterPro" id="IPR044985">
    <property type="entry name" value="YceD_plant"/>
</dbReference>
<reference evidence="2" key="1">
    <citation type="submission" date="2025-08" db="UniProtKB">
        <authorList>
            <consortium name="RefSeq"/>
        </authorList>
    </citation>
    <scope>IDENTIFICATION</scope>
    <source>
        <tissue evidence="2">Young leaves</tissue>
    </source>
</reference>
<dbReference type="AlphaFoldDB" id="A0A6J1IYU4"/>
<dbReference type="GeneID" id="111481900"/>
<dbReference type="PANTHER" id="PTHR37734">
    <property type="entry name" value="LARGE RIBOSOMAL RNA SUBUNIT ACCUMULATION PROTEIN YCED HOMOLOG 2, CHLOROPLASTIC"/>
    <property type="match status" value="1"/>
</dbReference>
<dbReference type="PANTHER" id="PTHR37734:SF1">
    <property type="entry name" value="LARGE RIBOSOMAL RNA SUBUNIT ACCUMULATION PROTEIN YCED HOMOLOG 2, CHLOROPLASTIC"/>
    <property type="match status" value="1"/>
</dbReference>
<name>A0A6J1IYU4_CUCMA</name>
<gene>
    <name evidence="2" type="primary">LOC111481900</name>
</gene>
<protein>
    <submittedName>
        <fullName evidence="2">Large ribosomal RNA subunit accumulation protein YCED homolog 2, chloroplastic isoform X1</fullName>
    </submittedName>
</protein>
<sequence length="303" mass="33687">MAEAGHLVAAGNVNSISSSFNKTAAPKFATQTFKIKASSKRNDISLRRSSKPPRRLITISTAGSMWQGKWSCDYLLSLQDFNLEDLVEDEHKNAHVFINLCIEKHASFGFTVDGKINTSFTRKCCTCSSPYCRETMMAAIRLKSIVIFTISLSSLSHLFMRVQFSSIPTEVLTPKIILIQQINANFNVLVLSSNRAKRETTLPEIGGDDPSVIYVKPGLEADLDSLVRDTIRLTTSTKDTCSELCEKSQPSVQCKWSSCHSSFHTQSEVGTNREMLIADIGAQNAASIDKRWSRLLELRKSHS</sequence>
<evidence type="ECO:0000313" key="1">
    <source>
        <dbReference type="Proteomes" id="UP000504608"/>
    </source>
</evidence>
<evidence type="ECO:0000313" key="2">
    <source>
        <dbReference type="RefSeq" id="XP_022983267.1"/>
    </source>
</evidence>
<dbReference type="RefSeq" id="XP_022983267.1">
    <property type="nucleotide sequence ID" value="XM_023127499.1"/>
</dbReference>
<dbReference type="OrthoDB" id="1912778at2759"/>